<keyword evidence="4" id="KW-1185">Reference proteome</keyword>
<sequence length="206" mass="21926">MILRRALPLALTVLSLAACTEGTPAPPPAAEATTPPATATSQSPLPAYRYSDLDLCAATDLAPLAALKLTLKEKRRAAPDGYRKGEGEACLHEMTTSSGDIARLTVEAIPAKSADEAQGIYRTLDREPMKLDGAVAGPWEQGEGRTLDTVESYKHSRYQVQALSGNLYVSVWLAVGGDAYTPKEKLAPIVEAIAAETYATVARAWK</sequence>
<evidence type="ECO:0000256" key="1">
    <source>
        <dbReference type="SAM" id="MobiDB-lite"/>
    </source>
</evidence>
<comment type="caution">
    <text evidence="3">The sequence shown here is derived from an EMBL/GenBank/DDBJ whole genome shotgun (WGS) entry which is preliminary data.</text>
</comment>
<gene>
    <name evidence="3" type="ORF">Pma05_32250</name>
</gene>
<dbReference type="RefSeq" id="WP_203858199.1">
    <property type="nucleotide sequence ID" value="NZ_BAAAZQ010000024.1"/>
</dbReference>
<accession>A0ABQ4EPQ0</accession>
<feature type="signal peptide" evidence="2">
    <location>
        <begin position="1"/>
        <end position="20"/>
    </location>
</feature>
<dbReference type="Proteomes" id="UP000621500">
    <property type="component" value="Unassembled WGS sequence"/>
</dbReference>
<dbReference type="PROSITE" id="PS51257">
    <property type="entry name" value="PROKAR_LIPOPROTEIN"/>
    <property type="match status" value="1"/>
</dbReference>
<evidence type="ECO:0000256" key="2">
    <source>
        <dbReference type="SAM" id="SignalP"/>
    </source>
</evidence>
<keyword evidence="2" id="KW-0732">Signal</keyword>
<feature type="chain" id="PRO_5045158789" description="DUF3558 domain-containing protein" evidence="2">
    <location>
        <begin position="21"/>
        <end position="206"/>
    </location>
</feature>
<dbReference type="EMBL" id="BONX01000020">
    <property type="protein sequence ID" value="GIG96652.1"/>
    <property type="molecule type" value="Genomic_DNA"/>
</dbReference>
<evidence type="ECO:0008006" key="5">
    <source>
        <dbReference type="Google" id="ProtNLM"/>
    </source>
</evidence>
<reference evidence="3 4" key="1">
    <citation type="submission" date="2021-01" db="EMBL/GenBank/DDBJ databases">
        <title>Whole genome shotgun sequence of Plantactinospora mayteni NBRC 109088.</title>
        <authorList>
            <person name="Komaki H."/>
            <person name="Tamura T."/>
        </authorList>
    </citation>
    <scope>NUCLEOTIDE SEQUENCE [LARGE SCALE GENOMIC DNA]</scope>
    <source>
        <strain evidence="3 4">NBRC 109088</strain>
    </source>
</reference>
<evidence type="ECO:0000313" key="4">
    <source>
        <dbReference type="Proteomes" id="UP000621500"/>
    </source>
</evidence>
<evidence type="ECO:0000313" key="3">
    <source>
        <dbReference type="EMBL" id="GIG96652.1"/>
    </source>
</evidence>
<feature type="region of interest" description="Disordered" evidence="1">
    <location>
        <begin position="23"/>
        <end position="43"/>
    </location>
</feature>
<protein>
    <recommendedName>
        <fullName evidence="5">DUF3558 domain-containing protein</fullName>
    </recommendedName>
</protein>
<organism evidence="3 4">
    <name type="scientific">Plantactinospora mayteni</name>
    <dbReference type="NCBI Taxonomy" id="566021"/>
    <lineage>
        <taxon>Bacteria</taxon>
        <taxon>Bacillati</taxon>
        <taxon>Actinomycetota</taxon>
        <taxon>Actinomycetes</taxon>
        <taxon>Micromonosporales</taxon>
        <taxon>Micromonosporaceae</taxon>
        <taxon>Plantactinospora</taxon>
    </lineage>
</organism>
<name>A0ABQ4EPQ0_9ACTN</name>
<feature type="compositionally biased region" description="Low complexity" evidence="1">
    <location>
        <begin position="30"/>
        <end position="40"/>
    </location>
</feature>
<proteinExistence type="predicted"/>